<evidence type="ECO:0000256" key="1">
    <source>
        <dbReference type="SAM" id="MobiDB-lite"/>
    </source>
</evidence>
<dbReference type="Proteomes" id="UP001187415">
    <property type="component" value="Unassembled WGS sequence"/>
</dbReference>
<dbReference type="GO" id="GO:0003824">
    <property type="term" value="F:catalytic activity"/>
    <property type="evidence" value="ECO:0007669"/>
    <property type="project" value="InterPro"/>
</dbReference>
<keyword evidence="3" id="KW-1185">Reference proteome</keyword>
<protein>
    <submittedName>
        <fullName evidence="2">Uncharacterized protein</fullName>
    </submittedName>
</protein>
<sequence>MNDNDEKLECDCLHSKTKPLRRRRRGLRGADGRRRRQSFHQEECNISSSGEDGRAAPEATVQPVSQTPVADGVEAECEVDSAVGCEPDGAAVQVYLEMVDGDVSGGQTSGVPVSDLGRRLPAAITALLAAKALETAAFGAYYDVTVNLKEVADDAFTRASQKRGTASLQEAKDRAAVVLNAADKTN</sequence>
<dbReference type="SUPFAM" id="SSF101262">
    <property type="entry name" value="Methenyltetrahydrofolate cyclohydrolase-like"/>
    <property type="match status" value="1"/>
</dbReference>
<dbReference type="AlphaFoldDB" id="A0AA88IKF1"/>
<feature type="compositionally biased region" description="Basic residues" evidence="1">
    <location>
        <begin position="19"/>
        <end position="38"/>
    </location>
</feature>
<comment type="caution">
    <text evidence="2">The sequence shown here is derived from an EMBL/GenBank/DDBJ whole genome shotgun (WGS) entry which is preliminary data.</text>
</comment>
<accession>A0AA88IKF1</accession>
<dbReference type="EMBL" id="JAUPFM010000023">
    <property type="protein sequence ID" value="KAK2814733.1"/>
    <property type="molecule type" value="Genomic_DNA"/>
</dbReference>
<proteinExistence type="predicted"/>
<evidence type="ECO:0000313" key="2">
    <source>
        <dbReference type="EMBL" id="KAK2814733.1"/>
    </source>
</evidence>
<feature type="region of interest" description="Disordered" evidence="1">
    <location>
        <begin position="19"/>
        <end position="66"/>
    </location>
</feature>
<reference evidence="2" key="1">
    <citation type="submission" date="2023-07" db="EMBL/GenBank/DDBJ databases">
        <title>Chromosome-level Genome Assembly of Striped Snakehead (Channa striata).</title>
        <authorList>
            <person name="Liu H."/>
        </authorList>
    </citation>
    <scope>NUCLEOTIDE SEQUENCE</scope>
    <source>
        <strain evidence="2">Gz</strain>
        <tissue evidence="2">Muscle</tissue>
    </source>
</reference>
<gene>
    <name evidence="2" type="ORF">Q5P01_000370</name>
</gene>
<organism evidence="2 3">
    <name type="scientific">Channa striata</name>
    <name type="common">Snakehead murrel</name>
    <name type="synonym">Ophicephalus striatus</name>
    <dbReference type="NCBI Taxonomy" id="64152"/>
    <lineage>
        <taxon>Eukaryota</taxon>
        <taxon>Metazoa</taxon>
        <taxon>Chordata</taxon>
        <taxon>Craniata</taxon>
        <taxon>Vertebrata</taxon>
        <taxon>Euteleostomi</taxon>
        <taxon>Actinopterygii</taxon>
        <taxon>Neopterygii</taxon>
        <taxon>Teleostei</taxon>
        <taxon>Neoteleostei</taxon>
        <taxon>Acanthomorphata</taxon>
        <taxon>Anabantaria</taxon>
        <taxon>Anabantiformes</taxon>
        <taxon>Channoidei</taxon>
        <taxon>Channidae</taxon>
        <taxon>Channa</taxon>
    </lineage>
</organism>
<name>A0AA88IKF1_CHASR</name>
<dbReference type="InterPro" id="IPR036178">
    <property type="entry name" value="Formintransfe-cycloase-like_sf"/>
</dbReference>
<dbReference type="Gene3D" id="1.20.120.680">
    <property type="entry name" value="Formiminotetrahydrofolate cyclodeaminase monomer, up-and-down helical bundle"/>
    <property type="match status" value="1"/>
</dbReference>
<evidence type="ECO:0000313" key="3">
    <source>
        <dbReference type="Proteomes" id="UP001187415"/>
    </source>
</evidence>